<accession>A0A6M3IN05</accession>
<evidence type="ECO:0000313" key="1">
    <source>
        <dbReference type="EMBL" id="QJA57872.1"/>
    </source>
</evidence>
<name>A0A6M3IN05_9ZZZZ</name>
<evidence type="ECO:0008006" key="2">
    <source>
        <dbReference type="Google" id="ProtNLM"/>
    </source>
</evidence>
<dbReference type="EMBL" id="MT141296">
    <property type="protein sequence ID" value="QJA57872.1"/>
    <property type="molecule type" value="Genomic_DNA"/>
</dbReference>
<dbReference type="AlphaFoldDB" id="A0A6M3IN05"/>
<protein>
    <recommendedName>
        <fullName evidence="2">Tail protein</fullName>
    </recommendedName>
</protein>
<proteinExistence type="predicted"/>
<gene>
    <name evidence="1" type="ORF">MM415B01544_0006</name>
</gene>
<sequence>MTARISYMTTGTAVNINVDAVYPGPVTKHVHSRNQNVSGSGKTETINLYGAEEIAVECQFTPANYHSLYGWWSWARQGKHFSFALNSNNSAKTTLDSSATAGDTVIPLTATTGIDVGDVMLLRNATNDDEFEIITATSIKPSTSIKISSALIFSYPTSSLCRHKDYWPEALSMDDSFMPSRTGIPSTNSDAYYRNTFSFRENL</sequence>
<organism evidence="1">
    <name type="scientific">viral metagenome</name>
    <dbReference type="NCBI Taxonomy" id="1070528"/>
    <lineage>
        <taxon>unclassified sequences</taxon>
        <taxon>metagenomes</taxon>
        <taxon>organismal metagenomes</taxon>
    </lineage>
</organism>
<reference evidence="1" key="1">
    <citation type="submission" date="2020-03" db="EMBL/GenBank/DDBJ databases">
        <title>The deep terrestrial virosphere.</title>
        <authorList>
            <person name="Holmfeldt K."/>
            <person name="Nilsson E."/>
            <person name="Simone D."/>
            <person name="Lopez-Fernandez M."/>
            <person name="Wu X."/>
            <person name="de Brujin I."/>
            <person name="Lundin D."/>
            <person name="Andersson A."/>
            <person name="Bertilsson S."/>
            <person name="Dopson M."/>
        </authorList>
    </citation>
    <scope>NUCLEOTIDE SEQUENCE</scope>
    <source>
        <strain evidence="1">MM415B01544</strain>
    </source>
</reference>